<dbReference type="PANTHER" id="PTHR43747:SF1">
    <property type="entry name" value="SLR1998 PROTEIN"/>
    <property type="match status" value="1"/>
</dbReference>
<dbReference type="SUPFAM" id="SSF51905">
    <property type="entry name" value="FAD/NAD(P)-binding domain"/>
    <property type="match status" value="1"/>
</dbReference>
<dbReference type="GO" id="GO:0071949">
    <property type="term" value="F:FAD binding"/>
    <property type="evidence" value="ECO:0007669"/>
    <property type="project" value="InterPro"/>
</dbReference>
<dbReference type="EMBL" id="UINC01031509">
    <property type="protein sequence ID" value="SVB17668.1"/>
    <property type="molecule type" value="Genomic_DNA"/>
</dbReference>
<feature type="domain" description="FAD-binding" evidence="1">
    <location>
        <begin position="6"/>
        <end position="223"/>
    </location>
</feature>
<dbReference type="Pfam" id="PF01494">
    <property type="entry name" value="FAD_binding_3"/>
    <property type="match status" value="1"/>
</dbReference>
<name>A0A382BV23_9ZZZZ</name>
<dbReference type="InterPro" id="IPR002938">
    <property type="entry name" value="FAD-bd"/>
</dbReference>
<sequence>MTAFDFDVSIIGAGPSGSVAAAILCQKGYKVCVLERQKFPRFSIGESLLPQCMAYIEEAGMLEAVLKKDFQRKDGAVFGWRGETAAFNFDDKSSAGHSETFQVIRSEFDKVLIDEAENQGADLFYKTSIESGTFIEEGATLSVIGPEGKRKIRSKFCLDASGYGRVLPRLLDLDVPSKFPNRVSYFTHIQDNIKSPSFNRDRILITVHPKHKDIWYWLIPFSNGTASIGVVGEDKYFVEREAEGKSSEEVLLASIEQDNDLSELLIDAVYHQPVQRIGGYSCGVKTLHGPSFALLGNAGEFLDPVFSSGVTIAMKSASLAANLLDRQFKEDDVCWEEHYTKPLMIGIDTFRAFVESWYAGDLMDIFFTEKEKDPLIQSYLSSILAGYAWDTENPYVLNSSRRLNSLTKLCR</sequence>
<accession>A0A382BV23</accession>
<evidence type="ECO:0000259" key="1">
    <source>
        <dbReference type="Pfam" id="PF01494"/>
    </source>
</evidence>
<reference evidence="2" key="1">
    <citation type="submission" date="2018-05" db="EMBL/GenBank/DDBJ databases">
        <authorList>
            <person name="Lanie J.A."/>
            <person name="Ng W.-L."/>
            <person name="Kazmierczak K.M."/>
            <person name="Andrzejewski T.M."/>
            <person name="Davidsen T.M."/>
            <person name="Wayne K.J."/>
            <person name="Tettelin H."/>
            <person name="Glass J.I."/>
            <person name="Rusch D."/>
            <person name="Podicherti R."/>
            <person name="Tsui H.-C.T."/>
            <person name="Winkler M.E."/>
        </authorList>
    </citation>
    <scope>NUCLEOTIDE SEQUENCE</scope>
</reference>
<proteinExistence type="predicted"/>
<protein>
    <recommendedName>
        <fullName evidence="1">FAD-binding domain-containing protein</fullName>
    </recommendedName>
</protein>
<organism evidence="2">
    <name type="scientific">marine metagenome</name>
    <dbReference type="NCBI Taxonomy" id="408172"/>
    <lineage>
        <taxon>unclassified sequences</taxon>
        <taxon>metagenomes</taxon>
        <taxon>ecological metagenomes</taxon>
    </lineage>
</organism>
<evidence type="ECO:0000313" key="2">
    <source>
        <dbReference type="EMBL" id="SVB17668.1"/>
    </source>
</evidence>
<dbReference type="AlphaFoldDB" id="A0A382BV23"/>
<dbReference type="Gene3D" id="3.50.50.60">
    <property type="entry name" value="FAD/NAD(P)-binding domain"/>
    <property type="match status" value="1"/>
</dbReference>
<dbReference type="InterPro" id="IPR036188">
    <property type="entry name" value="FAD/NAD-bd_sf"/>
</dbReference>
<dbReference type="InterPro" id="IPR050816">
    <property type="entry name" value="Flavin-dep_Halogenase_NPB"/>
</dbReference>
<dbReference type="PANTHER" id="PTHR43747">
    <property type="entry name" value="FAD-BINDING PROTEIN"/>
    <property type="match status" value="1"/>
</dbReference>
<gene>
    <name evidence="2" type="ORF">METZ01_LOCUS170522</name>
</gene>